<dbReference type="EMBL" id="MU273615">
    <property type="protein sequence ID" value="KAI0030561.1"/>
    <property type="molecule type" value="Genomic_DNA"/>
</dbReference>
<keyword evidence="2" id="KW-1185">Reference proteome</keyword>
<evidence type="ECO:0000313" key="1">
    <source>
        <dbReference type="EMBL" id="KAI0030561.1"/>
    </source>
</evidence>
<reference evidence="1" key="2">
    <citation type="journal article" date="2022" name="New Phytol.">
        <title>Evolutionary transition to the ectomycorrhizal habit in the genomes of a hyperdiverse lineage of mushroom-forming fungi.</title>
        <authorList>
            <person name="Looney B."/>
            <person name="Miyauchi S."/>
            <person name="Morin E."/>
            <person name="Drula E."/>
            <person name="Courty P.E."/>
            <person name="Kohler A."/>
            <person name="Kuo A."/>
            <person name="LaButti K."/>
            <person name="Pangilinan J."/>
            <person name="Lipzen A."/>
            <person name="Riley R."/>
            <person name="Andreopoulos W."/>
            <person name="He G."/>
            <person name="Johnson J."/>
            <person name="Nolan M."/>
            <person name="Tritt A."/>
            <person name="Barry K.W."/>
            <person name="Grigoriev I.V."/>
            <person name="Nagy L.G."/>
            <person name="Hibbett D."/>
            <person name="Henrissat B."/>
            <person name="Matheny P.B."/>
            <person name="Labbe J."/>
            <person name="Martin F.M."/>
        </authorList>
    </citation>
    <scope>NUCLEOTIDE SEQUENCE</scope>
    <source>
        <strain evidence="1">EC-137</strain>
    </source>
</reference>
<feature type="non-terminal residue" evidence="1">
    <location>
        <position position="1"/>
    </location>
</feature>
<dbReference type="Proteomes" id="UP000814128">
    <property type="component" value="Unassembled WGS sequence"/>
</dbReference>
<feature type="non-terminal residue" evidence="1">
    <location>
        <position position="282"/>
    </location>
</feature>
<gene>
    <name evidence="1" type="ORF">K488DRAFT_8254</name>
</gene>
<name>A0ACB8QGX2_9AGAM</name>
<protein>
    <submittedName>
        <fullName evidence="1">Uncharacterized protein</fullName>
    </submittedName>
</protein>
<evidence type="ECO:0000313" key="2">
    <source>
        <dbReference type="Proteomes" id="UP000814128"/>
    </source>
</evidence>
<proteinExistence type="predicted"/>
<organism evidence="1 2">
    <name type="scientific">Vararia minispora EC-137</name>
    <dbReference type="NCBI Taxonomy" id="1314806"/>
    <lineage>
        <taxon>Eukaryota</taxon>
        <taxon>Fungi</taxon>
        <taxon>Dikarya</taxon>
        <taxon>Basidiomycota</taxon>
        <taxon>Agaricomycotina</taxon>
        <taxon>Agaricomycetes</taxon>
        <taxon>Russulales</taxon>
        <taxon>Lachnocladiaceae</taxon>
        <taxon>Vararia</taxon>
    </lineage>
</organism>
<comment type="caution">
    <text evidence="1">The sequence shown here is derived from an EMBL/GenBank/DDBJ whole genome shotgun (WGS) entry which is preliminary data.</text>
</comment>
<reference evidence="1" key="1">
    <citation type="submission" date="2021-02" db="EMBL/GenBank/DDBJ databases">
        <authorList>
            <consortium name="DOE Joint Genome Institute"/>
            <person name="Ahrendt S."/>
            <person name="Looney B.P."/>
            <person name="Miyauchi S."/>
            <person name="Morin E."/>
            <person name="Drula E."/>
            <person name="Courty P.E."/>
            <person name="Chicoki N."/>
            <person name="Fauchery L."/>
            <person name="Kohler A."/>
            <person name="Kuo A."/>
            <person name="Labutti K."/>
            <person name="Pangilinan J."/>
            <person name="Lipzen A."/>
            <person name="Riley R."/>
            <person name="Andreopoulos W."/>
            <person name="He G."/>
            <person name="Johnson J."/>
            <person name="Barry K.W."/>
            <person name="Grigoriev I.V."/>
            <person name="Nagy L."/>
            <person name="Hibbett D."/>
            <person name="Henrissat B."/>
            <person name="Matheny P.B."/>
            <person name="Labbe J."/>
            <person name="Martin F."/>
        </authorList>
    </citation>
    <scope>NUCLEOTIDE SEQUENCE</scope>
    <source>
        <strain evidence="1">EC-137</strain>
    </source>
</reference>
<sequence length="282" mass="32361">DDFDDVEEGKGKLSSTTSHLFKLILPLDVLACQLRNPPISLPHKPVPTVLLLHPSQPISHVTRLIASSLPDRSLDISFRSVSPRGRLLQWSDSTDVGDFVHDAARANEFIIRISRPRLKEAVNEDDVEEHTMTVVVPTFADRTRFLRMRLHRISADLRSMEGLKQECDREARRSAKRVAIGGLGMLVIYWGLVARLTFWDFGWDVMEPITYLSGLSTVILGYLWFLYQGREVSYTSVLDSSILTRRHALYKQRGFNVDRWNDLLAEERTLRKEIVQIAQDYD</sequence>
<accession>A0ACB8QGX2</accession>